<dbReference type="InterPro" id="IPR029058">
    <property type="entry name" value="AB_hydrolase_fold"/>
</dbReference>
<dbReference type="PANTHER" id="PTHR43037:SF1">
    <property type="entry name" value="BLL1128 PROTEIN"/>
    <property type="match status" value="1"/>
</dbReference>
<dbReference type="InterPro" id="IPR050955">
    <property type="entry name" value="Plant_Biomass_Hydrol_Est"/>
</dbReference>
<evidence type="ECO:0000256" key="1">
    <source>
        <dbReference type="ARBA" id="ARBA00022729"/>
    </source>
</evidence>
<evidence type="ECO:0000256" key="3">
    <source>
        <dbReference type="SAM" id="SignalP"/>
    </source>
</evidence>
<reference evidence="4 5" key="2">
    <citation type="journal article" date="2020" name="Microbiol. Resour. Announc.">
        <title>Antarctic desert soil bacteria exhibit high novel natural product potential, evaluated through long-read genome sequencing and comparative genomics.</title>
        <authorList>
            <person name="Benaud N."/>
            <person name="Edwards R.J."/>
            <person name="Amos T.G."/>
            <person name="D'Agostino P.M."/>
            <person name="Gutierrez-Chavez C."/>
            <person name="Montgomery K."/>
            <person name="Nicetic I."/>
            <person name="Ferrari B.C."/>
        </authorList>
    </citation>
    <scope>NUCLEOTIDE SEQUENCE [LARGE SCALE GENOMIC DNA]</scope>
    <source>
        <strain evidence="4 5">SPB151</strain>
    </source>
</reference>
<dbReference type="KEGG" id="kqi:F1D05_30025"/>
<keyword evidence="2" id="KW-0378">Hydrolase</keyword>
<reference evidence="5" key="1">
    <citation type="submission" date="2019-09" db="EMBL/GenBank/DDBJ databases">
        <title>Antimicrobial potential of Antarctic Bacteria.</title>
        <authorList>
            <person name="Benaud N."/>
            <person name="Edwards R.J."/>
            <person name="Ferrari B.C."/>
        </authorList>
    </citation>
    <scope>NUCLEOTIDE SEQUENCE [LARGE SCALE GENOMIC DNA]</scope>
    <source>
        <strain evidence="5">SPB151</strain>
    </source>
</reference>
<dbReference type="PANTHER" id="PTHR43037">
    <property type="entry name" value="UNNAMED PRODUCT-RELATED"/>
    <property type="match status" value="1"/>
</dbReference>
<evidence type="ECO:0000313" key="5">
    <source>
        <dbReference type="Proteomes" id="UP000515563"/>
    </source>
</evidence>
<dbReference type="Pfam" id="PF10503">
    <property type="entry name" value="Esterase_PHB"/>
    <property type="match status" value="1"/>
</dbReference>
<gene>
    <name evidence="4" type="ORF">F1D05_30025</name>
</gene>
<dbReference type="Proteomes" id="UP000515563">
    <property type="component" value="Chromosome"/>
</dbReference>
<protein>
    <submittedName>
        <fullName evidence="4">PHB depolymerase family esterase</fullName>
    </submittedName>
</protein>
<accession>A0A7G6XAG6</accession>
<name>A0A7G6XAG6_9ACTN</name>
<dbReference type="AlphaFoldDB" id="A0A7G6XAG6"/>
<evidence type="ECO:0000313" key="4">
    <source>
        <dbReference type="EMBL" id="QNE23231.1"/>
    </source>
</evidence>
<dbReference type="NCBIfam" id="TIGR01840">
    <property type="entry name" value="esterase_phb"/>
    <property type="match status" value="1"/>
</dbReference>
<feature type="signal peptide" evidence="3">
    <location>
        <begin position="1"/>
        <end position="19"/>
    </location>
</feature>
<feature type="chain" id="PRO_5039435483" evidence="3">
    <location>
        <begin position="20"/>
        <end position="497"/>
    </location>
</feature>
<sequence length="497" mass="51532">MTVLGFLILAAVGRAPAAAAASITEVTGFGTNPGNLRMFRYLPPGIGSGRPLVVALHGCTQSAQAYDDEPGWVELAQRWGFALLLPQQQSANNSSSCFNWFQTSDTARGAGEPLSIKQMVDRMVADQSSDTSRIFVTGLSAGGAMTAVMLATYPELFAGGAVVAGLPYRCASTLVEAFSCQSPGVNLTPSQWGAKVRAASAYSGLRPKVSIWHGASDSTVAYSNLNELMEQWTDVAGADQTVDLSDTVNGYPHNVYRTPDGRDAVETYSITGMSHGQPVYPGTGSQNCGTAAPYILSIGICAAGEIGRFWGLDNAGTPPPPSTTFAGVESEDGYVKAAADGSGATVGTSADLAIGRGVDGKENRALLSFDTGAIPDGASITRAWLTVRYAGGSGNPWADPTGNRLVVDVKTGCFDECATDAGDWSSASTAAASAAIAAFSMGSVSSTDFSPTGVAAINRSGRTQLRVRFERNPGSTAYRFLRSGPEITLSVTYAAAR</sequence>
<evidence type="ECO:0000256" key="2">
    <source>
        <dbReference type="ARBA" id="ARBA00022801"/>
    </source>
</evidence>
<dbReference type="SUPFAM" id="SSF53474">
    <property type="entry name" value="alpha/beta-Hydrolases"/>
    <property type="match status" value="2"/>
</dbReference>
<keyword evidence="5" id="KW-1185">Reference proteome</keyword>
<organism evidence="4 5">
    <name type="scientific">Kribbella qitaiheensis</name>
    <dbReference type="NCBI Taxonomy" id="1544730"/>
    <lineage>
        <taxon>Bacteria</taxon>
        <taxon>Bacillati</taxon>
        <taxon>Actinomycetota</taxon>
        <taxon>Actinomycetes</taxon>
        <taxon>Propionibacteriales</taxon>
        <taxon>Kribbellaceae</taxon>
        <taxon>Kribbella</taxon>
    </lineage>
</organism>
<dbReference type="Gene3D" id="3.40.50.1820">
    <property type="entry name" value="alpha/beta hydrolase"/>
    <property type="match status" value="1"/>
</dbReference>
<dbReference type="GO" id="GO:0005576">
    <property type="term" value="C:extracellular region"/>
    <property type="evidence" value="ECO:0007669"/>
    <property type="project" value="InterPro"/>
</dbReference>
<dbReference type="EMBL" id="CP043661">
    <property type="protein sequence ID" value="QNE23231.1"/>
    <property type="molecule type" value="Genomic_DNA"/>
</dbReference>
<keyword evidence="1 3" id="KW-0732">Signal</keyword>
<proteinExistence type="predicted"/>
<dbReference type="GO" id="GO:0016787">
    <property type="term" value="F:hydrolase activity"/>
    <property type="evidence" value="ECO:0007669"/>
    <property type="project" value="UniProtKB-KW"/>
</dbReference>
<dbReference type="InterPro" id="IPR010126">
    <property type="entry name" value="Esterase_phb"/>
</dbReference>